<accession>A0A7H1N6R4</accession>
<keyword evidence="1" id="KW-0472">Membrane</keyword>
<keyword evidence="1" id="KW-1133">Transmembrane helix</keyword>
<evidence type="ECO:0000256" key="1">
    <source>
        <dbReference type="SAM" id="Phobius"/>
    </source>
</evidence>
<dbReference type="EMBL" id="CP053923">
    <property type="protein sequence ID" value="QNT71400.1"/>
    <property type="molecule type" value="Genomic_DNA"/>
</dbReference>
<dbReference type="KEGG" id="dvn:HQ394_16930"/>
<evidence type="ECO:0000313" key="2">
    <source>
        <dbReference type="EMBL" id="QNT71400.1"/>
    </source>
</evidence>
<dbReference type="AlphaFoldDB" id="A0A7H1N6R4"/>
<feature type="transmembrane region" description="Helical" evidence="1">
    <location>
        <begin position="21"/>
        <end position="47"/>
    </location>
</feature>
<keyword evidence="1" id="KW-0812">Transmembrane</keyword>
<keyword evidence="3" id="KW-1185">Reference proteome</keyword>
<name>A0A7H1N6R4_9PROT</name>
<sequence length="85" mass="9323">MPSTTAAKQQRRLLMFLLHHLIYGTVGGVVFGLLILLFDIAGLWTMIAHSPDRTLSLALLFFGLFVTFGSLGMAVGVMQLGEERD</sequence>
<evidence type="ECO:0000313" key="3">
    <source>
        <dbReference type="Proteomes" id="UP000516369"/>
    </source>
</evidence>
<gene>
    <name evidence="2" type="ORF">HQ394_16930</name>
</gene>
<reference evidence="2 3" key="1">
    <citation type="submission" date="2020-05" db="EMBL/GenBank/DDBJ databases">
        <title>Complete closed genome sequence of Defluviicoccus vanus.</title>
        <authorList>
            <person name="Bessarab I."/>
            <person name="Arumugam K."/>
            <person name="Maszenan A.M."/>
            <person name="Seviour R.J."/>
            <person name="Williams R.B."/>
        </authorList>
    </citation>
    <scope>NUCLEOTIDE SEQUENCE [LARGE SCALE GENOMIC DNA]</scope>
    <source>
        <strain evidence="2 3">Ben 114</strain>
    </source>
</reference>
<dbReference type="Proteomes" id="UP000516369">
    <property type="component" value="Chromosome"/>
</dbReference>
<feature type="transmembrane region" description="Helical" evidence="1">
    <location>
        <begin position="59"/>
        <end position="80"/>
    </location>
</feature>
<proteinExistence type="predicted"/>
<organism evidence="2 3">
    <name type="scientific">Defluviicoccus vanus</name>
    <dbReference type="NCBI Taxonomy" id="111831"/>
    <lineage>
        <taxon>Bacteria</taxon>
        <taxon>Pseudomonadati</taxon>
        <taxon>Pseudomonadota</taxon>
        <taxon>Alphaproteobacteria</taxon>
        <taxon>Rhodospirillales</taxon>
        <taxon>Rhodospirillaceae</taxon>
        <taxon>Defluviicoccus</taxon>
    </lineage>
</organism>
<protein>
    <submittedName>
        <fullName evidence="2">Uncharacterized protein</fullName>
    </submittedName>
</protein>